<name>A0A4Q1KH79_9SPHN</name>
<accession>A0A4Q1KH79</accession>
<evidence type="ECO:0000313" key="3">
    <source>
        <dbReference type="Proteomes" id="UP000290958"/>
    </source>
</evidence>
<comment type="caution">
    <text evidence="2">The sequence shown here is derived from an EMBL/GenBank/DDBJ whole genome shotgun (WGS) entry which is preliminary data.</text>
</comment>
<keyword evidence="3" id="KW-1185">Reference proteome</keyword>
<dbReference type="Proteomes" id="UP000290958">
    <property type="component" value="Unassembled WGS sequence"/>
</dbReference>
<organism evidence="2 3">
    <name type="scientific">Sphingobium fluviale</name>
    <dbReference type="NCBI Taxonomy" id="2506423"/>
    <lineage>
        <taxon>Bacteria</taxon>
        <taxon>Pseudomonadati</taxon>
        <taxon>Pseudomonadota</taxon>
        <taxon>Alphaproteobacteria</taxon>
        <taxon>Sphingomonadales</taxon>
        <taxon>Sphingomonadaceae</taxon>
        <taxon>Sphingobium</taxon>
    </lineage>
</organism>
<dbReference type="OrthoDB" id="7506676at2"/>
<proteinExistence type="predicted"/>
<sequence>MDGLEADGRLRLPPNVTTLMAEDLRAGLVLAADHESAILINASETVNIGQAALQLLIAARQEADRLNIPFEIENAQAPLIARLDALGLADILGLTGKGETMQ</sequence>
<gene>
    <name evidence="2" type="ORF">EQG66_10045</name>
</gene>
<dbReference type="AlphaFoldDB" id="A0A4Q1KH79"/>
<dbReference type="Gene3D" id="3.30.750.24">
    <property type="entry name" value="STAS domain"/>
    <property type="match status" value="1"/>
</dbReference>
<reference evidence="3" key="1">
    <citation type="submission" date="2019-01" db="EMBL/GenBank/DDBJ databases">
        <title>Cytophagaceae bacterium strain CAR-16.</title>
        <authorList>
            <person name="Chen W.-M."/>
        </authorList>
    </citation>
    <scope>NUCLEOTIDE SEQUENCE [LARGE SCALE GENOMIC DNA]</scope>
    <source>
        <strain evidence="3">CHR27</strain>
    </source>
</reference>
<evidence type="ECO:0000259" key="1">
    <source>
        <dbReference type="Pfam" id="PF01740"/>
    </source>
</evidence>
<evidence type="ECO:0000313" key="2">
    <source>
        <dbReference type="EMBL" id="RXR28469.1"/>
    </source>
</evidence>
<dbReference type="InterPro" id="IPR036513">
    <property type="entry name" value="STAS_dom_sf"/>
</dbReference>
<protein>
    <recommendedName>
        <fullName evidence="1">STAS domain-containing protein</fullName>
    </recommendedName>
</protein>
<dbReference type="InterPro" id="IPR002645">
    <property type="entry name" value="STAS_dom"/>
</dbReference>
<dbReference type="EMBL" id="SBKP01000009">
    <property type="protein sequence ID" value="RXR28469.1"/>
    <property type="molecule type" value="Genomic_DNA"/>
</dbReference>
<dbReference type="SUPFAM" id="SSF52091">
    <property type="entry name" value="SpoIIaa-like"/>
    <property type="match status" value="1"/>
</dbReference>
<dbReference type="Pfam" id="PF01740">
    <property type="entry name" value="STAS"/>
    <property type="match status" value="1"/>
</dbReference>
<feature type="domain" description="STAS" evidence="1">
    <location>
        <begin position="17"/>
        <end position="92"/>
    </location>
</feature>